<gene>
    <name evidence="7" type="ORF">CDCA_CDCA12G3369</name>
</gene>
<evidence type="ECO:0000256" key="4">
    <source>
        <dbReference type="ARBA" id="ARBA00023134"/>
    </source>
</evidence>
<dbReference type="SUPFAM" id="SSF52540">
    <property type="entry name" value="P-loop containing nucleoside triphosphate hydrolases"/>
    <property type="match status" value="2"/>
</dbReference>
<dbReference type="PANTHER" id="PTHR21231">
    <property type="entry name" value="XPA-BINDING PROTEIN 1-RELATED"/>
    <property type="match status" value="1"/>
</dbReference>
<dbReference type="AlphaFoldDB" id="A0AAV9IYM8"/>
<dbReference type="EC" id="3.6.5.-" evidence="5"/>
<dbReference type="Proteomes" id="UP001301350">
    <property type="component" value="Unassembled WGS sequence"/>
</dbReference>
<dbReference type="EMBL" id="JANCYW010000012">
    <property type="protein sequence ID" value="KAK4537344.1"/>
    <property type="molecule type" value="Genomic_DNA"/>
</dbReference>
<comment type="caution">
    <text evidence="7">The sequence shown here is derived from an EMBL/GenBank/DDBJ whole genome shotgun (WGS) entry which is preliminary data.</text>
</comment>
<evidence type="ECO:0000313" key="7">
    <source>
        <dbReference type="EMBL" id="KAK4537344.1"/>
    </source>
</evidence>
<evidence type="ECO:0000256" key="1">
    <source>
        <dbReference type="ARBA" id="ARBA00005290"/>
    </source>
</evidence>
<dbReference type="GO" id="GO:0005737">
    <property type="term" value="C:cytoplasm"/>
    <property type="evidence" value="ECO:0007669"/>
    <property type="project" value="UniProtKB-SubCell"/>
</dbReference>
<feature type="compositionally biased region" description="Basic and acidic residues" evidence="6">
    <location>
        <begin position="342"/>
        <end position="352"/>
    </location>
</feature>
<reference evidence="7 8" key="1">
    <citation type="submission" date="2022-07" db="EMBL/GenBank/DDBJ databases">
        <title>Genome-wide signatures of adaptation to extreme environments.</title>
        <authorList>
            <person name="Cho C.H."/>
            <person name="Yoon H.S."/>
        </authorList>
    </citation>
    <scope>NUCLEOTIDE SEQUENCE [LARGE SCALE GENOMIC DNA]</scope>
    <source>
        <strain evidence="7 8">DBV 063 E5</strain>
    </source>
</reference>
<feature type="compositionally biased region" description="Low complexity" evidence="6">
    <location>
        <begin position="323"/>
        <end position="341"/>
    </location>
</feature>
<feature type="compositionally biased region" description="Basic and acidic residues" evidence="6">
    <location>
        <begin position="305"/>
        <end position="316"/>
    </location>
</feature>
<comment type="similarity">
    <text evidence="1 5">Belongs to the GPN-loop GTPase family.</text>
</comment>
<dbReference type="InterPro" id="IPR027417">
    <property type="entry name" value="P-loop_NTPase"/>
</dbReference>
<keyword evidence="5" id="KW-0963">Cytoplasm</keyword>
<comment type="function">
    <text evidence="5">Small GTPase required for proper nuclear import of RNA polymerase II (RNAPII). May act at an RNAP assembly step prior to nuclear import.</text>
</comment>
<dbReference type="GO" id="GO:0005525">
    <property type="term" value="F:GTP binding"/>
    <property type="evidence" value="ECO:0007669"/>
    <property type="project" value="UniProtKB-KW"/>
</dbReference>
<accession>A0AAV9IYM8</accession>
<evidence type="ECO:0000256" key="6">
    <source>
        <dbReference type="SAM" id="MobiDB-lite"/>
    </source>
</evidence>
<organism evidence="7 8">
    <name type="scientific">Cyanidium caldarium</name>
    <name type="common">Red alga</name>
    <dbReference type="NCBI Taxonomy" id="2771"/>
    <lineage>
        <taxon>Eukaryota</taxon>
        <taxon>Rhodophyta</taxon>
        <taxon>Bangiophyceae</taxon>
        <taxon>Cyanidiales</taxon>
        <taxon>Cyanidiaceae</taxon>
        <taxon>Cyanidium</taxon>
    </lineage>
</organism>
<dbReference type="CDD" id="cd17870">
    <property type="entry name" value="GPN1"/>
    <property type="match status" value="1"/>
</dbReference>
<keyword evidence="3 5" id="KW-0378">Hydrolase</keyword>
<keyword evidence="2 5" id="KW-0547">Nucleotide-binding</keyword>
<comment type="subcellular location">
    <subcellularLocation>
        <location evidence="5">Cytoplasm</location>
    </subcellularLocation>
    <subcellularLocation>
        <location evidence="5">Nucleus</location>
    </subcellularLocation>
</comment>
<evidence type="ECO:0000256" key="2">
    <source>
        <dbReference type="ARBA" id="ARBA00022741"/>
    </source>
</evidence>
<protein>
    <recommendedName>
        <fullName evidence="5">GPN-loop GTPase</fullName>
        <ecNumber evidence="5">3.6.5.-</ecNumber>
    </recommendedName>
</protein>
<dbReference type="Pfam" id="PF03029">
    <property type="entry name" value="ATP_bind_1"/>
    <property type="match status" value="1"/>
</dbReference>
<keyword evidence="8" id="KW-1185">Reference proteome</keyword>
<proteinExistence type="inferred from homology"/>
<sequence length="372" mass="40832">MTSKPTVCLVVGMAGSGKSTLLWRVLQRPPPGTKAARDVGRRLAVNLDPAVLQTPYQPDLDIRDSIKYREVMRQYRLGPNGAILTSLNLFAARFDTALEWMEKQTESAADVPPATIFVDTPGQIEVFTWSASGTIVTESLAAAAELPTVLLFVLDMPRCVSNALTFTSNMLYACSMLYKTRLPLVLVLNKCDCVSEAEAAALSEWMRDFEAFDAAVEAQQQPSGDERLAHSGDYALSFSRSMALALSEFYREIHVAVFSAVTGEGMPQLLQAIQRAREEYEQGEYLQEVRQRKAERAAREAARIAAERSKYHRDTDADGAEGGQDAAATVETAATSSTARTRIAERLRRLREGNAGAADDDVDEVSRGVRQL</sequence>
<dbReference type="PANTHER" id="PTHR21231:SF8">
    <property type="entry name" value="GPN-LOOP GTPASE 1"/>
    <property type="match status" value="1"/>
</dbReference>
<dbReference type="GO" id="GO:0005634">
    <property type="term" value="C:nucleus"/>
    <property type="evidence" value="ECO:0007669"/>
    <property type="project" value="UniProtKB-SubCell"/>
</dbReference>
<dbReference type="InterPro" id="IPR004130">
    <property type="entry name" value="Gpn"/>
</dbReference>
<name>A0AAV9IYM8_CYACA</name>
<evidence type="ECO:0000256" key="5">
    <source>
        <dbReference type="RuleBase" id="RU365059"/>
    </source>
</evidence>
<dbReference type="InterPro" id="IPR030230">
    <property type="entry name" value="Gpn1/Npa3/XAB1"/>
</dbReference>
<evidence type="ECO:0000313" key="8">
    <source>
        <dbReference type="Proteomes" id="UP001301350"/>
    </source>
</evidence>
<evidence type="ECO:0000256" key="3">
    <source>
        <dbReference type="ARBA" id="ARBA00022801"/>
    </source>
</evidence>
<dbReference type="GO" id="GO:0003924">
    <property type="term" value="F:GTPase activity"/>
    <property type="evidence" value="ECO:0007669"/>
    <property type="project" value="InterPro"/>
</dbReference>
<keyword evidence="4 5" id="KW-0342">GTP-binding</keyword>
<dbReference type="Gene3D" id="3.40.50.300">
    <property type="entry name" value="P-loop containing nucleotide triphosphate hydrolases"/>
    <property type="match status" value="1"/>
</dbReference>
<feature type="region of interest" description="Disordered" evidence="6">
    <location>
        <begin position="305"/>
        <end position="372"/>
    </location>
</feature>
<comment type="subunit">
    <text evidence="5">Binds to RNA polymerase II.</text>
</comment>